<gene>
    <name evidence="1" type="ORF">MLD38_003289</name>
</gene>
<organism evidence="1 2">
    <name type="scientific">Melastoma candidum</name>
    <dbReference type="NCBI Taxonomy" id="119954"/>
    <lineage>
        <taxon>Eukaryota</taxon>
        <taxon>Viridiplantae</taxon>
        <taxon>Streptophyta</taxon>
        <taxon>Embryophyta</taxon>
        <taxon>Tracheophyta</taxon>
        <taxon>Spermatophyta</taxon>
        <taxon>Magnoliopsida</taxon>
        <taxon>eudicotyledons</taxon>
        <taxon>Gunneridae</taxon>
        <taxon>Pentapetalae</taxon>
        <taxon>rosids</taxon>
        <taxon>malvids</taxon>
        <taxon>Myrtales</taxon>
        <taxon>Melastomataceae</taxon>
        <taxon>Melastomatoideae</taxon>
        <taxon>Melastomateae</taxon>
        <taxon>Melastoma</taxon>
    </lineage>
</organism>
<comment type="caution">
    <text evidence="1">The sequence shown here is derived from an EMBL/GenBank/DDBJ whole genome shotgun (WGS) entry which is preliminary data.</text>
</comment>
<sequence length="134" mass="14417">MLLKRRRAKRNAWSEEEASGGSRSGLCRRHLIQNDFVKNVLFNLGSSAVNRSRRGSRFEVPRRRSLASWTMGHRGSRSAAARELGDARRGGSAAVKDVGASNPSRGRSGKTRKGGSEVPATRSVESGAALLGKA</sequence>
<proteinExistence type="predicted"/>
<reference evidence="2" key="1">
    <citation type="journal article" date="2023" name="Front. Plant Sci.">
        <title>Chromosomal-level genome assembly of Melastoma candidum provides insights into trichome evolution.</title>
        <authorList>
            <person name="Zhong Y."/>
            <person name="Wu W."/>
            <person name="Sun C."/>
            <person name="Zou P."/>
            <person name="Liu Y."/>
            <person name="Dai S."/>
            <person name="Zhou R."/>
        </authorList>
    </citation>
    <scope>NUCLEOTIDE SEQUENCE [LARGE SCALE GENOMIC DNA]</scope>
</reference>
<keyword evidence="2" id="KW-1185">Reference proteome</keyword>
<accession>A0ACB9S3N3</accession>
<dbReference type="Proteomes" id="UP001057402">
    <property type="component" value="Chromosome 2"/>
</dbReference>
<protein>
    <submittedName>
        <fullName evidence="1">Uncharacterized protein</fullName>
    </submittedName>
</protein>
<dbReference type="EMBL" id="CM042881">
    <property type="protein sequence ID" value="KAI4385238.1"/>
    <property type="molecule type" value="Genomic_DNA"/>
</dbReference>
<evidence type="ECO:0000313" key="1">
    <source>
        <dbReference type="EMBL" id="KAI4385238.1"/>
    </source>
</evidence>
<name>A0ACB9S3N3_9MYRT</name>
<evidence type="ECO:0000313" key="2">
    <source>
        <dbReference type="Proteomes" id="UP001057402"/>
    </source>
</evidence>